<dbReference type="Proteomes" id="UP000181728">
    <property type="component" value="Unassembled WGS sequence"/>
</dbReference>
<evidence type="ECO:0000256" key="1">
    <source>
        <dbReference type="ARBA" id="ARBA00006739"/>
    </source>
</evidence>
<name>A0A6N4A134_OENOE</name>
<dbReference type="EMBL" id="WERV01000001">
    <property type="protein sequence ID" value="MDV7714454.1"/>
    <property type="molecule type" value="Genomic_DNA"/>
</dbReference>
<reference evidence="4 6" key="1">
    <citation type="journal article" date="2016" name="BMC Genomics">
        <title>Consensus pan-genome assembly of the specialised wine bacterium Oenococcus oeni.</title>
        <authorList>
            <person name="Sternes P.R."/>
            <person name="Borneman A.R."/>
        </authorList>
    </citation>
    <scope>NUCLEOTIDE SEQUENCE [LARGE SCALE GENOMIC DNA]</scope>
    <source>
        <strain evidence="4 6">AWRIB661</strain>
    </source>
</reference>
<dbReference type="EMBL" id="LR031358">
    <property type="protein sequence ID" value="VDB98751.1"/>
    <property type="molecule type" value="Genomic_DNA"/>
</dbReference>
<keyword evidence="4" id="KW-0808">Transferase</keyword>
<dbReference type="SUPFAM" id="SSF53448">
    <property type="entry name" value="Nucleotide-diphospho-sugar transferases"/>
    <property type="match status" value="1"/>
</dbReference>
<evidence type="ECO:0000313" key="3">
    <source>
        <dbReference type="EMBL" id="MDV7714454.1"/>
    </source>
</evidence>
<dbReference type="Proteomes" id="UP000294726">
    <property type="component" value="Chromosome"/>
</dbReference>
<dbReference type="Pfam" id="PF00535">
    <property type="entry name" value="Glycos_transf_2"/>
    <property type="match status" value="1"/>
</dbReference>
<evidence type="ECO:0000259" key="2">
    <source>
        <dbReference type="Pfam" id="PF00535"/>
    </source>
</evidence>
<dbReference type="InterPro" id="IPR050834">
    <property type="entry name" value="Glycosyltransf_2"/>
</dbReference>
<proteinExistence type="inferred from homology"/>
<evidence type="ECO:0000313" key="5">
    <source>
        <dbReference type="EMBL" id="VDB98751.1"/>
    </source>
</evidence>
<dbReference type="PANTHER" id="PTHR43685">
    <property type="entry name" value="GLYCOSYLTRANSFERASE"/>
    <property type="match status" value="1"/>
</dbReference>
<evidence type="ECO:0000313" key="6">
    <source>
        <dbReference type="Proteomes" id="UP000181728"/>
    </source>
</evidence>
<dbReference type="InterPro" id="IPR029044">
    <property type="entry name" value="Nucleotide-diphossugar_trans"/>
</dbReference>
<reference evidence="3" key="3">
    <citation type="submission" date="2019-10" db="EMBL/GenBank/DDBJ databases">
        <title>Malate fermentation in French cider.</title>
        <authorList>
            <person name="Cousin F.J."/>
            <person name="Medina Fernandez S."/>
            <person name="Misery B."/>
            <person name="Laplace J.-M."/>
            <person name="Cretenet M."/>
        </authorList>
    </citation>
    <scope>NUCLEOTIDE SEQUENCE</scope>
    <source>
        <strain evidence="3">UCMA15129</strain>
    </source>
</reference>
<dbReference type="Proteomes" id="UP001281024">
    <property type="component" value="Unassembled WGS sequence"/>
</dbReference>
<dbReference type="RefSeq" id="WP_032817963.1">
    <property type="nucleotide sequence ID" value="NZ_LR031358.1"/>
</dbReference>
<feature type="domain" description="Glycosyltransferase 2-like" evidence="2">
    <location>
        <begin position="6"/>
        <end position="172"/>
    </location>
</feature>
<gene>
    <name evidence="4" type="ORF">ATX59_07135</name>
    <name evidence="3" type="ORF">GA838_01480</name>
    <name evidence="5" type="ORF">OENI_1465</name>
</gene>
<dbReference type="EMBL" id="MLOK01000047">
    <property type="protein sequence ID" value="OIM20870.1"/>
    <property type="molecule type" value="Genomic_DNA"/>
</dbReference>
<organism evidence="4 6">
    <name type="scientific">Oenococcus oeni</name>
    <name type="common">Leuconostoc oenos</name>
    <dbReference type="NCBI Taxonomy" id="1247"/>
    <lineage>
        <taxon>Bacteria</taxon>
        <taxon>Bacillati</taxon>
        <taxon>Bacillota</taxon>
        <taxon>Bacilli</taxon>
        <taxon>Lactobacillales</taxon>
        <taxon>Lactobacillaceae</taxon>
        <taxon>Oenococcus</taxon>
    </lineage>
</organism>
<dbReference type="AlphaFoldDB" id="A0A6N4A134"/>
<dbReference type="PANTHER" id="PTHR43685:SF11">
    <property type="entry name" value="GLYCOSYLTRANSFERASE TAGX-RELATED"/>
    <property type="match status" value="1"/>
</dbReference>
<comment type="similarity">
    <text evidence="1">Belongs to the glycosyltransferase 2 family.</text>
</comment>
<dbReference type="InterPro" id="IPR001173">
    <property type="entry name" value="Glyco_trans_2-like"/>
</dbReference>
<dbReference type="Gene3D" id="3.90.550.10">
    <property type="entry name" value="Spore Coat Polysaccharide Biosynthesis Protein SpsA, Chain A"/>
    <property type="match status" value="1"/>
</dbReference>
<evidence type="ECO:0000313" key="7">
    <source>
        <dbReference type="Proteomes" id="UP000294726"/>
    </source>
</evidence>
<protein>
    <submittedName>
        <fullName evidence="4">Glycosyl transferase</fullName>
    </submittedName>
    <submittedName>
        <fullName evidence="3 5">Glycosyltransferase</fullName>
    </submittedName>
</protein>
<dbReference type="GO" id="GO:0016740">
    <property type="term" value="F:transferase activity"/>
    <property type="evidence" value="ECO:0007669"/>
    <property type="project" value="UniProtKB-KW"/>
</dbReference>
<evidence type="ECO:0000313" key="4">
    <source>
        <dbReference type="EMBL" id="OIM20870.1"/>
    </source>
</evidence>
<accession>A0A6N4A134</accession>
<sequence>MLLTSTVIMATFNGSKYIHDQLQSIFNQSILPTRVIIRDDKSSDDTAEIVNHFIDGNNLRASWDFKVNQKRKGWRENFISMLRQTETDVVFYSDQDDIWQENKVEATLTAFEAEEEMEVLVSDYVIIPKEQNLLVVRQLEETPVSSQLYKVDLTLTNLAVYRPGCGMALRKSIIDSTIEIFRRVKVDFNAVAQTHDQAAWLAAVARGTLYHLHQPLFIRRIHPDSTWQTEKKQHKDHLYGDSLSFVIYLKAVEKFFAGNQSYPYFLQRNFQEEIKNKIRSFSVDELS</sequence>
<reference evidence="5 7" key="2">
    <citation type="submission" date="2018-08" db="EMBL/GenBank/DDBJ databases">
        <authorList>
            <person name="Lorentzen P. G. S. M."/>
        </authorList>
    </citation>
    <scope>NUCLEOTIDE SEQUENCE [LARGE SCALE GENOMIC DNA]</scope>
    <source>
        <strain evidence="5 7">CRBO_1381</strain>
    </source>
</reference>